<dbReference type="GO" id="GO:0005886">
    <property type="term" value="C:plasma membrane"/>
    <property type="evidence" value="ECO:0007669"/>
    <property type="project" value="UniProtKB-SubCell"/>
</dbReference>
<keyword evidence="4 9" id="KW-0812">Transmembrane</keyword>
<dbReference type="Gene3D" id="1.10.3730.20">
    <property type="match status" value="1"/>
</dbReference>
<evidence type="ECO:0000256" key="4">
    <source>
        <dbReference type="ARBA" id="ARBA00022692"/>
    </source>
</evidence>
<dbReference type="STRING" id="1121001.SAMN02745857_03840"/>
<dbReference type="FunFam" id="1.10.3730.20:FF:000001">
    <property type="entry name" value="Quaternary ammonium compound resistance transporter SugE"/>
    <property type="match status" value="1"/>
</dbReference>
<organism evidence="11 12">
    <name type="scientific">Andreprevotia lacus DSM 23236</name>
    <dbReference type="NCBI Taxonomy" id="1121001"/>
    <lineage>
        <taxon>Bacteria</taxon>
        <taxon>Pseudomonadati</taxon>
        <taxon>Pseudomonadota</taxon>
        <taxon>Betaproteobacteria</taxon>
        <taxon>Neisseriales</taxon>
        <taxon>Chitinibacteraceae</taxon>
        <taxon>Andreprevotia</taxon>
    </lineage>
</organism>
<keyword evidence="2" id="KW-0813">Transport</keyword>
<dbReference type="AlphaFoldDB" id="A0A1W1XZX8"/>
<dbReference type="GO" id="GO:1990961">
    <property type="term" value="P:xenobiotic detoxification by transmembrane export across the plasma membrane"/>
    <property type="evidence" value="ECO:0007669"/>
    <property type="project" value="UniProtKB-ARBA"/>
</dbReference>
<comment type="subcellular location">
    <subcellularLocation>
        <location evidence="1 9">Cell membrane</location>
        <topology evidence="1 9">Multi-pass membrane protein</topology>
    </subcellularLocation>
</comment>
<dbReference type="SUPFAM" id="SSF103481">
    <property type="entry name" value="Multidrug resistance efflux transporter EmrE"/>
    <property type="match status" value="1"/>
</dbReference>
<evidence type="ECO:0000256" key="9">
    <source>
        <dbReference type="RuleBase" id="RU003942"/>
    </source>
</evidence>
<dbReference type="RefSeq" id="WP_084092810.1">
    <property type="nucleotide sequence ID" value="NZ_FWXD01000035.1"/>
</dbReference>
<evidence type="ECO:0000313" key="12">
    <source>
        <dbReference type="Proteomes" id="UP000192761"/>
    </source>
</evidence>
<dbReference type="Proteomes" id="UP000192761">
    <property type="component" value="Unassembled WGS sequence"/>
</dbReference>
<evidence type="ECO:0000256" key="1">
    <source>
        <dbReference type="ARBA" id="ARBA00004651"/>
    </source>
</evidence>
<dbReference type="EMBL" id="FWXD01000035">
    <property type="protein sequence ID" value="SMC29442.1"/>
    <property type="molecule type" value="Genomic_DNA"/>
</dbReference>
<evidence type="ECO:0000256" key="8">
    <source>
        <dbReference type="ARBA" id="ARBA00039168"/>
    </source>
</evidence>
<keyword evidence="5 10" id="KW-1133">Transmembrane helix</keyword>
<comment type="similarity">
    <text evidence="7">Belongs to the drug/metabolite transporter (DMT) superfamily. Small multidrug resistance (SMR) (TC 2.A.7.1) family. Gdx/SugE subfamily.</text>
</comment>
<proteinExistence type="inferred from homology"/>
<reference evidence="11 12" key="1">
    <citation type="submission" date="2017-04" db="EMBL/GenBank/DDBJ databases">
        <authorList>
            <person name="Afonso C.L."/>
            <person name="Miller P.J."/>
            <person name="Scott M.A."/>
            <person name="Spackman E."/>
            <person name="Goraichik I."/>
            <person name="Dimitrov K.M."/>
            <person name="Suarez D.L."/>
            <person name="Swayne D.E."/>
        </authorList>
    </citation>
    <scope>NUCLEOTIDE SEQUENCE [LARGE SCALE GENOMIC DNA]</scope>
    <source>
        <strain evidence="11 12">DSM 23236</strain>
    </source>
</reference>
<dbReference type="GO" id="GO:0022857">
    <property type="term" value="F:transmembrane transporter activity"/>
    <property type="evidence" value="ECO:0007669"/>
    <property type="project" value="InterPro"/>
</dbReference>
<evidence type="ECO:0000256" key="5">
    <source>
        <dbReference type="ARBA" id="ARBA00022989"/>
    </source>
</evidence>
<protein>
    <recommendedName>
        <fullName evidence="8">Guanidinium exporter</fullName>
    </recommendedName>
</protein>
<dbReference type="Pfam" id="PF00893">
    <property type="entry name" value="Multi_Drug_Res"/>
    <property type="match status" value="1"/>
</dbReference>
<evidence type="ECO:0000256" key="6">
    <source>
        <dbReference type="ARBA" id="ARBA00023136"/>
    </source>
</evidence>
<evidence type="ECO:0000313" key="11">
    <source>
        <dbReference type="EMBL" id="SMC29442.1"/>
    </source>
</evidence>
<feature type="transmembrane region" description="Helical" evidence="10">
    <location>
        <begin position="59"/>
        <end position="78"/>
    </location>
</feature>
<evidence type="ECO:0000256" key="10">
    <source>
        <dbReference type="SAM" id="Phobius"/>
    </source>
</evidence>
<keyword evidence="3" id="KW-1003">Cell membrane</keyword>
<dbReference type="InterPro" id="IPR045324">
    <property type="entry name" value="Small_multidrug_res"/>
</dbReference>
<feature type="transmembrane region" description="Helical" evidence="10">
    <location>
        <begin position="84"/>
        <end position="103"/>
    </location>
</feature>
<evidence type="ECO:0000256" key="3">
    <source>
        <dbReference type="ARBA" id="ARBA00022475"/>
    </source>
</evidence>
<keyword evidence="12" id="KW-1185">Reference proteome</keyword>
<feature type="transmembrane region" description="Helical" evidence="10">
    <location>
        <begin position="29"/>
        <end position="47"/>
    </location>
</feature>
<dbReference type="InterPro" id="IPR037185">
    <property type="entry name" value="EmrE-like"/>
</dbReference>
<dbReference type="InterPro" id="IPR000390">
    <property type="entry name" value="Small_drug/metabolite_transptr"/>
</dbReference>
<gene>
    <name evidence="11" type="ORF">SAMN02745857_03840</name>
</gene>
<evidence type="ECO:0000256" key="7">
    <source>
        <dbReference type="ARBA" id="ARBA00038151"/>
    </source>
</evidence>
<name>A0A1W1XZX8_9NEIS</name>
<accession>A0A1W1XZX8</accession>
<dbReference type="PANTHER" id="PTHR30561:SF0">
    <property type="entry name" value="GUANIDINIUM EXPORTER"/>
    <property type="match status" value="1"/>
</dbReference>
<evidence type="ECO:0000256" key="2">
    <source>
        <dbReference type="ARBA" id="ARBA00022448"/>
    </source>
</evidence>
<dbReference type="OrthoDB" id="9808638at2"/>
<keyword evidence="6 10" id="KW-0472">Membrane</keyword>
<sequence length="105" mass="10526">MAWVLLLAAGVVEIIMAMALKAAQGWTRPLPGAIGVAAALLSIYLLTRALQVLPAGTAYAVWTGIGALGVTVLGIVLHGDSASLPRLGCIALIAAGIAGLRVLEG</sequence>
<dbReference type="PANTHER" id="PTHR30561">
    <property type="entry name" value="SMR FAMILY PROTON-DEPENDENT DRUG EFFLUX TRANSPORTER SUGE"/>
    <property type="match status" value="1"/>
</dbReference>